<dbReference type="PROSITE" id="PS51257">
    <property type="entry name" value="PROKAR_LIPOPROTEIN"/>
    <property type="match status" value="1"/>
</dbReference>
<dbReference type="RefSeq" id="WP_212639901.1">
    <property type="nucleotide sequence ID" value="NZ_CP074132.1"/>
</dbReference>
<evidence type="ECO:0000256" key="1">
    <source>
        <dbReference type="SAM" id="MobiDB-lite"/>
    </source>
</evidence>
<feature type="signal peptide" evidence="2">
    <location>
        <begin position="1"/>
        <end position="25"/>
    </location>
</feature>
<reference evidence="4" key="1">
    <citation type="submission" date="2021-05" db="EMBL/GenBank/DDBJ databases">
        <title>Direct Submission.</title>
        <authorList>
            <person name="Li K."/>
            <person name="Gao J."/>
        </authorList>
    </citation>
    <scope>NUCLEOTIDE SEQUENCE [LARGE SCALE GENOMIC DNA]</scope>
    <source>
        <strain evidence="4">HDS12</strain>
    </source>
</reference>
<evidence type="ECO:0000256" key="2">
    <source>
        <dbReference type="SAM" id="SignalP"/>
    </source>
</evidence>
<dbReference type="EMBL" id="CP074132">
    <property type="protein sequence ID" value="QUX26800.1"/>
    <property type="molecule type" value="Genomic_DNA"/>
</dbReference>
<sequence length="158" mass="15451">MTTTLNRIRVLAAAGAVTALLGGCAGTQEQDAANPDPSAADASPPGDTDTASPSAAAPAPPEAADGTDLEACADADCEVLVQSGDEFAMDGSHGVDRFVVDAVGEDGLDVSGYGPGTTLSGHLPPPMGGEPGGVFVMNGFEITLVAVTDSGGVVRLAP</sequence>
<proteinExistence type="predicted"/>
<gene>
    <name evidence="3" type="ORF">KGD83_15555</name>
</gene>
<feature type="compositionally biased region" description="Low complexity" evidence="1">
    <location>
        <begin position="31"/>
        <end position="57"/>
    </location>
</feature>
<evidence type="ECO:0000313" key="4">
    <source>
        <dbReference type="Proteomes" id="UP000678016"/>
    </source>
</evidence>
<name>A0ABX8BYM5_9ACTN</name>
<accession>A0ABX8BYM5</accession>
<evidence type="ECO:0000313" key="3">
    <source>
        <dbReference type="EMBL" id="QUX26800.1"/>
    </source>
</evidence>
<feature type="region of interest" description="Disordered" evidence="1">
    <location>
        <begin position="27"/>
        <end position="67"/>
    </location>
</feature>
<keyword evidence="4" id="KW-1185">Reference proteome</keyword>
<organism evidence="3 4">
    <name type="scientific">Nocardiopsis akebiae</name>
    <dbReference type="NCBI Taxonomy" id="2831968"/>
    <lineage>
        <taxon>Bacteria</taxon>
        <taxon>Bacillati</taxon>
        <taxon>Actinomycetota</taxon>
        <taxon>Actinomycetes</taxon>
        <taxon>Streptosporangiales</taxon>
        <taxon>Nocardiopsidaceae</taxon>
        <taxon>Nocardiopsis</taxon>
    </lineage>
</organism>
<keyword evidence="2" id="KW-0732">Signal</keyword>
<feature type="chain" id="PRO_5045265976" description="Lipoprotein" evidence="2">
    <location>
        <begin position="26"/>
        <end position="158"/>
    </location>
</feature>
<evidence type="ECO:0008006" key="5">
    <source>
        <dbReference type="Google" id="ProtNLM"/>
    </source>
</evidence>
<protein>
    <recommendedName>
        <fullName evidence="5">Lipoprotein</fullName>
    </recommendedName>
</protein>
<dbReference type="Proteomes" id="UP000678016">
    <property type="component" value="Chromosome"/>
</dbReference>